<sequence>MKLYYSYILFSILILVSCNDNAERREIENLKDAEKKEVIFKTINKGWNFSNPSVSPSVQATVNTWSEWRSFLNELNLKPKSSIGAFQKKAKTLSKKVMELNTNIPYTFNKPEIKSRISVLTTKINSINLFINLDDIPAQKVVTLVSEVNEELVSLTQQMEEIIRKSAIPIEEGESDMIRMLDTTRAIPNKIVPQP</sequence>
<keyword evidence="1" id="KW-0732">Signal</keyword>
<evidence type="ECO:0000313" key="3">
    <source>
        <dbReference type="Proteomes" id="UP001597051"/>
    </source>
</evidence>
<keyword evidence="3" id="KW-1185">Reference proteome</keyword>
<reference evidence="3" key="1">
    <citation type="journal article" date="2019" name="Int. J. Syst. Evol. Microbiol.">
        <title>The Global Catalogue of Microorganisms (GCM) 10K type strain sequencing project: providing services to taxonomists for standard genome sequencing and annotation.</title>
        <authorList>
            <consortium name="The Broad Institute Genomics Platform"/>
            <consortium name="The Broad Institute Genome Sequencing Center for Infectious Disease"/>
            <person name="Wu L."/>
            <person name="Ma J."/>
        </authorList>
    </citation>
    <scope>NUCLEOTIDE SEQUENCE [LARGE SCALE GENOMIC DNA]</scope>
    <source>
        <strain evidence="3">CECT 7649</strain>
    </source>
</reference>
<accession>A0ABW3J420</accession>
<dbReference type="RefSeq" id="WP_379757202.1">
    <property type="nucleotide sequence ID" value="NZ_JBHSYB010000027.1"/>
</dbReference>
<dbReference type="EMBL" id="JBHTIZ010000026">
    <property type="protein sequence ID" value="MFD0984854.1"/>
    <property type="molecule type" value="Genomic_DNA"/>
</dbReference>
<evidence type="ECO:0000313" key="2">
    <source>
        <dbReference type="EMBL" id="MFD0984854.1"/>
    </source>
</evidence>
<name>A0ABW3J420_9FLAO</name>
<comment type="caution">
    <text evidence="2">The sequence shown here is derived from an EMBL/GenBank/DDBJ whole genome shotgun (WGS) entry which is preliminary data.</text>
</comment>
<feature type="signal peptide" evidence="1">
    <location>
        <begin position="1"/>
        <end position="22"/>
    </location>
</feature>
<dbReference type="Proteomes" id="UP001597051">
    <property type="component" value="Unassembled WGS sequence"/>
</dbReference>
<feature type="chain" id="PRO_5045850934" evidence="1">
    <location>
        <begin position="23"/>
        <end position="195"/>
    </location>
</feature>
<evidence type="ECO:0000256" key="1">
    <source>
        <dbReference type="SAM" id="SignalP"/>
    </source>
</evidence>
<gene>
    <name evidence="2" type="ORF">ACFQ0S_10260</name>
</gene>
<protein>
    <submittedName>
        <fullName evidence="2">Uncharacterized protein</fullName>
    </submittedName>
</protein>
<dbReference type="PROSITE" id="PS51257">
    <property type="entry name" value="PROKAR_LIPOPROTEIN"/>
    <property type="match status" value="1"/>
</dbReference>
<organism evidence="2 3">
    <name type="scientific">Flavobacterium myungsuense</name>
    <dbReference type="NCBI Taxonomy" id="651823"/>
    <lineage>
        <taxon>Bacteria</taxon>
        <taxon>Pseudomonadati</taxon>
        <taxon>Bacteroidota</taxon>
        <taxon>Flavobacteriia</taxon>
        <taxon>Flavobacteriales</taxon>
        <taxon>Flavobacteriaceae</taxon>
        <taxon>Flavobacterium</taxon>
    </lineage>
</organism>
<proteinExistence type="predicted"/>